<dbReference type="AlphaFoldDB" id="A0A6M8B912"/>
<dbReference type="EMBL" id="CP053661">
    <property type="protein sequence ID" value="QKD83899.1"/>
    <property type="molecule type" value="Genomic_DNA"/>
</dbReference>
<dbReference type="NCBIfam" id="NF033465">
    <property type="entry name" value="PTPA-CTERM"/>
    <property type="match status" value="1"/>
</dbReference>
<feature type="signal peptide" evidence="1">
    <location>
        <begin position="1"/>
        <end position="30"/>
    </location>
</feature>
<reference evidence="2 3" key="1">
    <citation type="submission" date="2020-05" db="EMBL/GenBank/DDBJ databases">
        <title>Complete genome sequence of of a novel Thermoleptolyngbya strain isolated from hot springs of Ganzi, Sichuan China.</title>
        <authorList>
            <person name="Tang J."/>
            <person name="Daroch M."/>
            <person name="Li L."/>
            <person name="Waleron K."/>
            <person name="Waleron M."/>
            <person name="Waleron M."/>
        </authorList>
    </citation>
    <scope>NUCLEOTIDE SEQUENCE [LARGE SCALE GENOMIC DNA]</scope>
    <source>
        <strain evidence="2 3">PKUAC-SCTA183</strain>
    </source>
</reference>
<feature type="chain" id="PRO_5027110282" evidence="1">
    <location>
        <begin position="31"/>
        <end position="215"/>
    </location>
</feature>
<dbReference type="RefSeq" id="WP_172357978.1">
    <property type="nucleotide sequence ID" value="NZ_CP053661.1"/>
</dbReference>
<evidence type="ECO:0000313" key="3">
    <source>
        <dbReference type="Proteomes" id="UP000505210"/>
    </source>
</evidence>
<dbReference type="Proteomes" id="UP000505210">
    <property type="component" value="Chromosome"/>
</dbReference>
<keyword evidence="3" id="KW-1185">Reference proteome</keyword>
<proteinExistence type="predicted"/>
<evidence type="ECO:0000256" key="1">
    <source>
        <dbReference type="SAM" id="SignalP"/>
    </source>
</evidence>
<evidence type="ECO:0000313" key="2">
    <source>
        <dbReference type="EMBL" id="QKD83899.1"/>
    </source>
</evidence>
<gene>
    <name evidence="2" type="ORF">HPC62_18395</name>
</gene>
<name>A0A6M8B912_9CYAN</name>
<dbReference type="KEGG" id="theu:HPC62_18395"/>
<protein>
    <submittedName>
        <fullName evidence="2">PTPA-CTERM sorting domain-containing protein</fullName>
    </submittedName>
</protein>
<organism evidence="2 3">
    <name type="scientific">Thermoleptolyngbya sichuanensis A183</name>
    <dbReference type="NCBI Taxonomy" id="2737172"/>
    <lineage>
        <taxon>Bacteria</taxon>
        <taxon>Bacillati</taxon>
        <taxon>Cyanobacteriota</taxon>
        <taxon>Cyanophyceae</taxon>
        <taxon>Oculatellales</taxon>
        <taxon>Oculatellaceae</taxon>
        <taxon>Thermoleptolyngbya</taxon>
        <taxon>Thermoleptolyngbya sichuanensis</taxon>
    </lineage>
</organism>
<accession>A0A6M8B912</accession>
<sequence length="215" mass="22063">MNLRNFGLKAVALAAVVAAGALSAAPSTQAAAIRPGDTIDISNEPGFGVLVIGSGFDGLSPVVDKLDFAASSGTGQIKVTGGTGGFVPYIGKVGTIQDLTFMGGVSVPVNAFLDIAPDLLFDLSSATVLVGSKNGNFRPVDVELFGNFRNAEGSILGQGLLTAQLRWTNPGERRSYSISAEAVPTPALLPGLMAMGAAALRKRREAEEETLDAEV</sequence>
<keyword evidence="1" id="KW-0732">Signal</keyword>